<sequence length="78" mass="8540">SSIYGNSSLTLMTLNTVITITHDDEHTFLNFLDIACDSTDCSILIMSYELQQGSVIKHESEPPTPGSFCAARSRDVIS</sequence>
<feature type="region of interest" description="Disordered" evidence="1">
    <location>
        <begin position="57"/>
        <end position="78"/>
    </location>
</feature>
<gene>
    <name evidence="2" type="primary">Nfu_g_1_023019</name>
</gene>
<dbReference type="AlphaFoldDB" id="A0A1A7YBJ8"/>
<dbReference type="EMBL" id="HADX01005374">
    <property type="protein sequence ID" value="SBP27606.1"/>
    <property type="molecule type" value="Transcribed_RNA"/>
</dbReference>
<evidence type="ECO:0000313" key="2">
    <source>
        <dbReference type="EMBL" id="SBP27606.1"/>
    </source>
</evidence>
<feature type="non-terminal residue" evidence="2">
    <location>
        <position position="1"/>
    </location>
</feature>
<name>A0A1A7YBJ8_9TELE</name>
<proteinExistence type="predicted"/>
<reference evidence="2" key="1">
    <citation type="submission" date="2016-05" db="EMBL/GenBank/DDBJ databases">
        <authorList>
            <person name="Lavstsen T."/>
            <person name="Jespersen J.S."/>
        </authorList>
    </citation>
    <scope>NUCLEOTIDE SEQUENCE</scope>
    <source>
        <tissue evidence="2">Brain</tissue>
    </source>
</reference>
<reference evidence="2" key="2">
    <citation type="submission" date="2016-06" db="EMBL/GenBank/DDBJ databases">
        <title>The genome of a short-lived fish provides insights into sex chromosome evolution and the genetic control of aging.</title>
        <authorList>
            <person name="Reichwald K."/>
            <person name="Felder M."/>
            <person name="Petzold A."/>
            <person name="Koch P."/>
            <person name="Groth M."/>
            <person name="Platzer M."/>
        </authorList>
    </citation>
    <scope>NUCLEOTIDE SEQUENCE</scope>
    <source>
        <tissue evidence="2">Brain</tissue>
    </source>
</reference>
<organism evidence="2">
    <name type="scientific">Iconisemion striatum</name>
    <dbReference type="NCBI Taxonomy" id="60296"/>
    <lineage>
        <taxon>Eukaryota</taxon>
        <taxon>Metazoa</taxon>
        <taxon>Chordata</taxon>
        <taxon>Craniata</taxon>
        <taxon>Vertebrata</taxon>
        <taxon>Euteleostomi</taxon>
        <taxon>Actinopterygii</taxon>
        <taxon>Neopterygii</taxon>
        <taxon>Teleostei</taxon>
        <taxon>Neoteleostei</taxon>
        <taxon>Acanthomorphata</taxon>
        <taxon>Ovalentaria</taxon>
        <taxon>Atherinomorphae</taxon>
        <taxon>Cyprinodontiformes</taxon>
        <taxon>Nothobranchiidae</taxon>
        <taxon>Iconisemion</taxon>
    </lineage>
</organism>
<evidence type="ECO:0000256" key="1">
    <source>
        <dbReference type="SAM" id="MobiDB-lite"/>
    </source>
</evidence>
<accession>A0A1A7YBJ8</accession>
<protein>
    <submittedName>
        <fullName evidence="2">Uncharacterized protein</fullName>
    </submittedName>
</protein>
<feature type="non-terminal residue" evidence="2">
    <location>
        <position position="78"/>
    </location>
</feature>